<dbReference type="InterPro" id="IPR036737">
    <property type="entry name" value="OmpA-like_sf"/>
</dbReference>
<feature type="domain" description="OmpA-like" evidence="7">
    <location>
        <begin position="234"/>
        <end position="350"/>
    </location>
</feature>
<evidence type="ECO:0000313" key="8">
    <source>
        <dbReference type="EMBL" id="MYR34124.1"/>
    </source>
</evidence>
<evidence type="ECO:0000256" key="2">
    <source>
        <dbReference type="ARBA" id="ARBA00023136"/>
    </source>
</evidence>
<evidence type="ECO:0000256" key="5">
    <source>
        <dbReference type="SAM" id="Coils"/>
    </source>
</evidence>
<protein>
    <submittedName>
        <fullName evidence="8">OmpA family protein</fullName>
    </submittedName>
</protein>
<dbReference type="AlphaFoldDB" id="A0A7K2IWD1"/>
<feature type="coiled-coil region" evidence="5">
    <location>
        <begin position="75"/>
        <end position="109"/>
    </location>
</feature>
<evidence type="ECO:0000256" key="3">
    <source>
        <dbReference type="ARBA" id="ARBA00023237"/>
    </source>
</evidence>
<dbReference type="InterPro" id="IPR006665">
    <property type="entry name" value="OmpA-like"/>
</dbReference>
<dbReference type="PANTHER" id="PTHR30329">
    <property type="entry name" value="STATOR ELEMENT OF FLAGELLAR MOTOR COMPLEX"/>
    <property type="match status" value="1"/>
</dbReference>
<name>A0A7K2IWD1_9ACTN</name>
<keyword evidence="3" id="KW-0998">Cell outer membrane</keyword>
<dbReference type="InterPro" id="IPR006664">
    <property type="entry name" value="OMP_bac"/>
</dbReference>
<dbReference type="RefSeq" id="WP_161112466.1">
    <property type="nucleotide sequence ID" value="NZ_WWHY01000001.1"/>
</dbReference>
<dbReference type="PANTHER" id="PTHR30329:SF21">
    <property type="entry name" value="LIPOPROTEIN YIAD-RELATED"/>
    <property type="match status" value="1"/>
</dbReference>
<dbReference type="Gene3D" id="3.30.1330.60">
    <property type="entry name" value="OmpA-like domain"/>
    <property type="match status" value="1"/>
</dbReference>
<feature type="region of interest" description="Disordered" evidence="6">
    <location>
        <begin position="203"/>
        <end position="235"/>
    </location>
</feature>
<organism evidence="8 9">
    <name type="scientific">Nocardiopsis alba</name>
    <dbReference type="NCBI Taxonomy" id="53437"/>
    <lineage>
        <taxon>Bacteria</taxon>
        <taxon>Bacillati</taxon>
        <taxon>Actinomycetota</taxon>
        <taxon>Actinomycetes</taxon>
        <taxon>Streptosporangiales</taxon>
        <taxon>Nocardiopsidaceae</taxon>
        <taxon>Nocardiopsis</taxon>
    </lineage>
</organism>
<comment type="subcellular location">
    <subcellularLocation>
        <location evidence="1">Cell outer membrane</location>
    </subcellularLocation>
</comment>
<accession>A0A7K2IWD1</accession>
<dbReference type="PROSITE" id="PS51123">
    <property type="entry name" value="OMPA_2"/>
    <property type="match status" value="1"/>
</dbReference>
<dbReference type="InterPro" id="IPR050330">
    <property type="entry name" value="Bact_OuterMem_StrucFunc"/>
</dbReference>
<evidence type="ECO:0000259" key="7">
    <source>
        <dbReference type="PROSITE" id="PS51123"/>
    </source>
</evidence>
<reference evidence="8 9" key="1">
    <citation type="journal article" date="2019" name="Nat. Commun.">
        <title>The antimicrobial potential of Streptomyces from insect microbiomes.</title>
        <authorList>
            <person name="Chevrette M.G."/>
            <person name="Carlson C.M."/>
            <person name="Ortega H.E."/>
            <person name="Thomas C."/>
            <person name="Ananiev G.E."/>
            <person name="Barns K.J."/>
            <person name="Book A.J."/>
            <person name="Cagnazzo J."/>
            <person name="Carlos C."/>
            <person name="Flanigan W."/>
            <person name="Grubbs K.J."/>
            <person name="Horn H.A."/>
            <person name="Hoffmann F.M."/>
            <person name="Klassen J.L."/>
            <person name="Knack J.J."/>
            <person name="Lewin G.R."/>
            <person name="McDonald B.R."/>
            <person name="Muller L."/>
            <person name="Melo W.G.P."/>
            <person name="Pinto-Tomas A.A."/>
            <person name="Schmitz A."/>
            <person name="Wendt-Pienkowski E."/>
            <person name="Wildman S."/>
            <person name="Zhao M."/>
            <person name="Zhang F."/>
            <person name="Bugni T.S."/>
            <person name="Andes D.R."/>
            <person name="Pupo M.T."/>
            <person name="Currie C.R."/>
        </authorList>
    </citation>
    <scope>NUCLEOTIDE SEQUENCE [LARGE SCALE GENOMIC DNA]</scope>
    <source>
        <strain evidence="8 9">SID5840</strain>
    </source>
</reference>
<dbReference type="CDD" id="cd07185">
    <property type="entry name" value="OmpA_C-like"/>
    <property type="match status" value="1"/>
</dbReference>
<evidence type="ECO:0000313" key="9">
    <source>
        <dbReference type="Proteomes" id="UP000467124"/>
    </source>
</evidence>
<dbReference type="GO" id="GO:0009279">
    <property type="term" value="C:cell outer membrane"/>
    <property type="evidence" value="ECO:0007669"/>
    <property type="project" value="UniProtKB-SubCell"/>
</dbReference>
<dbReference type="Pfam" id="PF00691">
    <property type="entry name" value="OmpA"/>
    <property type="match status" value="1"/>
</dbReference>
<proteinExistence type="predicted"/>
<evidence type="ECO:0000256" key="4">
    <source>
        <dbReference type="PROSITE-ProRule" id="PRU00473"/>
    </source>
</evidence>
<keyword evidence="5" id="KW-0175">Coiled coil</keyword>
<feature type="region of interest" description="Disordered" evidence="6">
    <location>
        <begin position="41"/>
        <end position="63"/>
    </location>
</feature>
<comment type="caution">
    <text evidence="8">The sequence shown here is derived from an EMBL/GenBank/DDBJ whole genome shotgun (WGS) entry which is preliminary data.</text>
</comment>
<feature type="region of interest" description="Disordered" evidence="6">
    <location>
        <begin position="319"/>
        <end position="350"/>
    </location>
</feature>
<dbReference type="SUPFAM" id="SSF103088">
    <property type="entry name" value="OmpA-like"/>
    <property type="match status" value="1"/>
</dbReference>
<keyword evidence="2 4" id="KW-0472">Membrane</keyword>
<evidence type="ECO:0000256" key="6">
    <source>
        <dbReference type="SAM" id="MobiDB-lite"/>
    </source>
</evidence>
<dbReference type="PRINTS" id="PR01021">
    <property type="entry name" value="OMPADOMAIN"/>
</dbReference>
<dbReference type="EMBL" id="WWHY01000001">
    <property type="protein sequence ID" value="MYR34124.1"/>
    <property type="molecule type" value="Genomic_DNA"/>
</dbReference>
<evidence type="ECO:0000256" key="1">
    <source>
        <dbReference type="ARBA" id="ARBA00004442"/>
    </source>
</evidence>
<sequence>MEKNKKTIDPRKITQVGTRRKTLPILTSLLLIATSGCVINPDAPQSEINPPDSPDQTQQEPQPENEIIATSITTATSLGENLEIHINSLERLENDLLRLRISVTNNSDEPFDLGTGLAQGTERHTAGNISLIDEENQQRYMSYKQSDGGCFCNSLEGPISGGSTESLWVIFPSPPEGVESLTVTTPLTPPFLDLPISRATESIENKNLEEPEVLDLTSISDSLGEDQTGRTENSEEVSIILSSDVLFDTNKSDLNDEAQEILEQVAREIDDADSSVVSIDGHADNTGNETINLPLSRERASSVESTLREMITREGIDFNVEGHGSADPIADNQTKEGRERNRRVSVTFEK</sequence>
<gene>
    <name evidence="8" type="ORF">GTW20_18155</name>
</gene>
<dbReference type="Proteomes" id="UP000467124">
    <property type="component" value="Unassembled WGS sequence"/>
</dbReference>